<sequence>MFQFSSNLCKTAVRAACLTARPCVNRVQQVQQFTSIFRQYNQSAITLAPTQMQLPQETYSKQTLSAVSSLRDQLRYYAIAEIAGRPFLVTKNDVVVVDHMKEVELGDVLKLNRVREIGSKDYTIQGKPYVSSDFYSIRATVIEQPKGKQIEIIKKKRRKGYQRRLTHRQPYTVLRISEVEVNKLN</sequence>
<evidence type="ECO:0000313" key="6">
    <source>
        <dbReference type="Proteomes" id="UP001479436"/>
    </source>
</evidence>
<reference evidence="5 6" key="1">
    <citation type="submission" date="2023-04" db="EMBL/GenBank/DDBJ databases">
        <title>Genome of Basidiobolus ranarum AG-B5.</title>
        <authorList>
            <person name="Stajich J.E."/>
            <person name="Carter-House D."/>
            <person name="Gryganskyi A."/>
        </authorList>
    </citation>
    <scope>NUCLEOTIDE SEQUENCE [LARGE SCALE GENOMIC DNA]</scope>
    <source>
        <strain evidence="5 6">AG-B5</strain>
    </source>
</reference>
<dbReference type="PANTHER" id="PTHR21349">
    <property type="entry name" value="50S RIBOSOMAL PROTEIN L21"/>
    <property type="match status" value="1"/>
</dbReference>
<comment type="similarity">
    <text evidence="1">Belongs to the bacterial ribosomal protein bL21 family.</text>
</comment>
<dbReference type="HAMAP" id="MF_01363">
    <property type="entry name" value="Ribosomal_bL21"/>
    <property type="match status" value="1"/>
</dbReference>
<dbReference type="InterPro" id="IPR001787">
    <property type="entry name" value="Ribosomal_bL21"/>
</dbReference>
<evidence type="ECO:0000313" key="5">
    <source>
        <dbReference type="EMBL" id="KAK9763804.1"/>
    </source>
</evidence>
<evidence type="ECO:0000256" key="4">
    <source>
        <dbReference type="ARBA" id="ARBA00044129"/>
    </source>
</evidence>
<organism evidence="5 6">
    <name type="scientific">Basidiobolus ranarum</name>
    <dbReference type="NCBI Taxonomy" id="34480"/>
    <lineage>
        <taxon>Eukaryota</taxon>
        <taxon>Fungi</taxon>
        <taxon>Fungi incertae sedis</taxon>
        <taxon>Zoopagomycota</taxon>
        <taxon>Entomophthoromycotina</taxon>
        <taxon>Basidiobolomycetes</taxon>
        <taxon>Basidiobolales</taxon>
        <taxon>Basidiobolaceae</taxon>
        <taxon>Basidiobolus</taxon>
    </lineage>
</organism>
<gene>
    <name evidence="5" type="ORF">K7432_009196</name>
</gene>
<keyword evidence="2" id="KW-0689">Ribosomal protein</keyword>
<dbReference type="NCBIfam" id="TIGR00061">
    <property type="entry name" value="L21"/>
    <property type="match status" value="1"/>
</dbReference>
<dbReference type="PANTHER" id="PTHR21349:SF0">
    <property type="entry name" value="LARGE RIBOSOMAL SUBUNIT PROTEIN BL21M"/>
    <property type="match status" value="1"/>
</dbReference>
<evidence type="ECO:0000256" key="2">
    <source>
        <dbReference type="ARBA" id="ARBA00022980"/>
    </source>
</evidence>
<evidence type="ECO:0000256" key="1">
    <source>
        <dbReference type="ARBA" id="ARBA00008563"/>
    </source>
</evidence>
<protein>
    <recommendedName>
        <fullName evidence="4">Large ribosomal subunit protein bL21m</fullName>
    </recommendedName>
</protein>
<dbReference type="EMBL" id="JASJQH010000553">
    <property type="protein sequence ID" value="KAK9763804.1"/>
    <property type="molecule type" value="Genomic_DNA"/>
</dbReference>
<dbReference type="InterPro" id="IPR028909">
    <property type="entry name" value="bL21-like"/>
</dbReference>
<keyword evidence="3" id="KW-0687">Ribonucleoprotein</keyword>
<dbReference type="InterPro" id="IPR036164">
    <property type="entry name" value="bL21-like_sf"/>
</dbReference>
<name>A0ABR2WQL4_9FUNG</name>
<dbReference type="SUPFAM" id="SSF141091">
    <property type="entry name" value="L21p-like"/>
    <property type="match status" value="1"/>
</dbReference>
<dbReference type="Pfam" id="PF00829">
    <property type="entry name" value="Ribosomal_L21p"/>
    <property type="match status" value="1"/>
</dbReference>
<evidence type="ECO:0000256" key="3">
    <source>
        <dbReference type="ARBA" id="ARBA00023274"/>
    </source>
</evidence>
<accession>A0ABR2WQL4</accession>
<dbReference type="Proteomes" id="UP001479436">
    <property type="component" value="Unassembled WGS sequence"/>
</dbReference>
<comment type="caution">
    <text evidence="5">The sequence shown here is derived from an EMBL/GenBank/DDBJ whole genome shotgun (WGS) entry which is preliminary data.</text>
</comment>
<proteinExistence type="inferred from homology"/>
<keyword evidence="6" id="KW-1185">Reference proteome</keyword>